<sequence length="90" mass="10020">MGSSMYGDDDSSAGWRSLTKSLEPEVAMDNPEKPRSGVLDPSRGTYRFKYRPPSGTRIIQLVQSSESLAKLGRNYLVHNRCVIMPICTNV</sequence>
<evidence type="ECO:0000313" key="3">
    <source>
        <dbReference type="Proteomes" id="UP001168821"/>
    </source>
</evidence>
<protein>
    <submittedName>
        <fullName evidence="2">Uncharacterized protein</fullName>
    </submittedName>
</protein>
<accession>A0AA38MF08</accession>
<reference evidence="2" key="1">
    <citation type="journal article" date="2023" name="G3 (Bethesda)">
        <title>Whole genome assemblies of Zophobas morio and Tenebrio molitor.</title>
        <authorList>
            <person name="Kaur S."/>
            <person name="Stinson S.A."/>
            <person name="diCenzo G.C."/>
        </authorList>
    </citation>
    <scope>NUCLEOTIDE SEQUENCE</scope>
    <source>
        <strain evidence="2">QUZm001</strain>
    </source>
</reference>
<keyword evidence="3" id="KW-1185">Reference proteome</keyword>
<comment type="caution">
    <text evidence="2">The sequence shown here is derived from an EMBL/GenBank/DDBJ whole genome shotgun (WGS) entry which is preliminary data.</text>
</comment>
<feature type="region of interest" description="Disordered" evidence="1">
    <location>
        <begin position="1"/>
        <end position="46"/>
    </location>
</feature>
<name>A0AA38MF08_9CUCU</name>
<evidence type="ECO:0000313" key="2">
    <source>
        <dbReference type="EMBL" id="KAJ3654037.1"/>
    </source>
</evidence>
<dbReference type="AlphaFoldDB" id="A0AA38MF08"/>
<organism evidence="2 3">
    <name type="scientific">Zophobas morio</name>
    <dbReference type="NCBI Taxonomy" id="2755281"/>
    <lineage>
        <taxon>Eukaryota</taxon>
        <taxon>Metazoa</taxon>
        <taxon>Ecdysozoa</taxon>
        <taxon>Arthropoda</taxon>
        <taxon>Hexapoda</taxon>
        <taxon>Insecta</taxon>
        <taxon>Pterygota</taxon>
        <taxon>Neoptera</taxon>
        <taxon>Endopterygota</taxon>
        <taxon>Coleoptera</taxon>
        <taxon>Polyphaga</taxon>
        <taxon>Cucujiformia</taxon>
        <taxon>Tenebrionidae</taxon>
        <taxon>Zophobas</taxon>
    </lineage>
</organism>
<evidence type="ECO:0000256" key="1">
    <source>
        <dbReference type="SAM" id="MobiDB-lite"/>
    </source>
</evidence>
<proteinExistence type="predicted"/>
<dbReference type="Proteomes" id="UP001168821">
    <property type="component" value="Unassembled WGS sequence"/>
</dbReference>
<dbReference type="EMBL" id="JALNTZ010000004">
    <property type="protein sequence ID" value="KAJ3654037.1"/>
    <property type="molecule type" value="Genomic_DNA"/>
</dbReference>
<gene>
    <name evidence="2" type="ORF">Zmor_013251</name>
</gene>